<evidence type="ECO:0000256" key="3">
    <source>
        <dbReference type="ARBA" id="ARBA00022827"/>
    </source>
</evidence>
<comment type="cofactor">
    <cofactor evidence="1">
        <name>FAD</name>
        <dbReference type="ChEBI" id="CHEBI:57692"/>
    </cofactor>
</comment>
<keyword evidence="5" id="KW-0503">Monooxygenase</keyword>
<evidence type="ECO:0000256" key="1">
    <source>
        <dbReference type="ARBA" id="ARBA00001974"/>
    </source>
</evidence>
<name>A0AAJ0M5E7_9PEZI</name>
<dbReference type="RefSeq" id="XP_062725232.1">
    <property type="nucleotide sequence ID" value="XM_062864174.1"/>
</dbReference>
<dbReference type="InterPro" id="IPR036188">
    <property type="entry name" value="FAD/NAD-bd_sf"/>
</dbReference>
<comment type="caution">
    <text evidence="6">The sequence shown here is derived from an EMBL/GenBank/DDBJ whole genome shotgun (WGS) entry which is preliminary data.</text>
</comment>
<dbReference type="GO" id="GO:0050660">
    <property type="term" value="F:flavin adenine dinucleotide binding"/>
    <property type="evidence" value="ECO:0007669"/>
    <property type="project" value="InterPro"/>
</dbReference>
<dbReference type="InterPro" id="IPR051820">
    <property type="entry name" value="FAD-binding_MO"/>
</dbReference>
<sequence>MVPEPETLDIIIVGAGLTGINSAYRLQTELPHRSYGILESRSEIGGTWSFWNYPGVRTDSSMALFGFPWRPWPHNTNVAGGPAIRKYMEECAVAEGIDKKIRFGHRIVASNWSSAEQRWTLQVEVTHPGGDIERKVFKAWWVINGSGYYSYEKPLPAVIPGIEKFGGKVVHPQFWDESVDYAGKRLVVIGSGATAVTLFPTLAKTAKSITLLQRTPSYVLSMPFKDRVVAFWSKLLPLRWARSVNWWLRMVIETLFVRFLLTFPRAGRRFLVSEMRKQLPEGFDVNKHFNPWYNPFEQRLCFCPGGDFFKTLHQPNARIVTDAIDTVTETGILLKSGETLEADVIITATGLYFALLAGVAATVDGVSINDTIANRYIWNGVMLEGVPNTGLITGYTAATWTPGADVRVRQLIKVIKHMEKTGATAAAPYIDPTERTGLPIKPAVGLNSTYMVAAYDRTPKQAGRAPWINGSNWAGDMWRLVTGSVEKGMKFTFGSKKKDI</sequence>
<dbReference type="EMBL" id="JAUDZG010000001">
    <property type="protein sequence ID" value="KAK3309452.1"/>
    <property type="molecule type" value="Genomic_DNA"/>
</dbReference>
<keyword evidence="3" id="KW-0274">FAD</keyword>
<dbReference type="PANTHER" id="PTHR43872">
    <property type="entry name" value="MONOOXYGENASE, PUTATIVE (AFU_ORTHOLOGUE AFUA_8G02570)-RELATED"/>
    <property type="match status" value="1"/>
</dbReference>
<dbReference type="Proteomes" id="UP001273166">
    <property type="component" value="Unassembled WGS sequence"/>
</dbReference>
<accession>A0AAJ0M5E7</accession>
<dbReference type="InterPro" id="IPR020946">
    <property type="entry name" value="Flavin_mOase-like"/>
</dbReference>
<dbReference type="AlphaFoldDB" id="A0AAJ0M5E7"/>
<evidence type="ECO:0000256" key="5">
    <source>
        <dbReference type="ARBA" id="ARBA00023033"/>
    </source>
</evidence>
<evidence type="ECO:0000313" key="7">
    <source>
        <dbReference type="Proteomes" id="UP001273166"/>
    </source>
</evidence>
<dbReference type="GO" id="GO:0050661">
    <property type="term" value="F:NADP binding"/>
    <property type="evidence" value="ECO:0007669"/>
    <property type="project" value="InterPro"/>
</dbReference>
<dbReference type="Gene3D" id="3.50.50.60">
    <property type="entry name" value="FAD/NAD(P)-binding domain"/>
    <property type="match status" value="2"/>
</dbReference>
<reference evidence="6" key="2">
    <citation type="submission" date="2023-06" db="EMBL/GenBank/DDBJ databases">
        <authorList>
            <consortium name="Lawrence Berkeley National Laboratory"/>
            <person name="Mondo S.J."/>
            <person name="Hensen N."/>
            <person name="Bonometti L."/>
            <person name="Westerberg I."/>
            <person name="Brannstrom I.O."/>
            <person name="Guillou S."/>
            <person name="Cros-Aarteil S."/>
            <person name="Calhoun S."/>
            <person name="Haridas S."/>
            <person name="Kuo A."/>
            <person name="Pangilinan J."/>
            <person name="Riley R."/>
            <person name="Labutti K."/>
            <person name="Andreopoulos B."/>
            <person name="Lipzen A."/>
            <person name="Chen C."/>
            <person name="Yanf M."/>
            <person name="Daum C."/>
            <person name="Ng V."/>
            <person name="Clum A."/>
            <person name="Steindorff A."/>
            <person name="Ohm R."/>
            <person name="Martin F."/>
            <person name="Silar P."/>
            <person name="Natvig D."/>
            <person name="Lalanne C."/>
            <person name="Gautier V."/>
            <person name="Ament-Velasquez S.L."/>
            <person name="Kruys A."/>
            <person name="Hutchinson M.I."/>
            <person name="Powell A.J."/>
            <person name="Barry K."/>
            <person name="Miller A.N."/>
            <person name="Grigoriev I.V."/>
            <person name="Debuchy R."/>
            <person name="Gladieux P."/>
            <person name="Thoren M.H."/>
            <person name="Johannesson H."/>
        </authorList>
    </citation>
    <scope>NUCLEOTIDE SEQUENCE</scope>
    <source>
        <strain evidence="6">CBS 333.67</strain>
    </source>
</reference>
<keyword evidence="7" id="KW-1185">Reference proteome</keyword>
<evidence type="ECO:0008006" key="8">
    <source>
        <dbReference type="Google" id="ProtNLM"/>
    </source>
</evidence>
<gene>
    <name evidence="6" type="ORF">B0T15DRAFT_3662</name>
</gene>
<evidence type="ECO:0000313" key="6">
    <source>
        <dbReference type="EMBL" id="KAK3309452.1"/>
    </source>
</evidence>
<organism evidence="6 7">
    <name type="scientific">Chaetomium strumarium</name>
    <dbReference type="NCBI Taxonomy" id="1170767"/>
    <lineage>
        <taxon>Eukaryota</taxon>
        <taxon>Fungi</taxon>
        <taxon>Dikarya</taxon>
        <taxon>Ascomycota</taxon>
        <taxon>Pezizomycotina</taxon>
        <taxon>Sordariomycetes</taxon>
        <taxon>Sordariomycetidae</taxon>
        <taxon>Sordariales</taxon>
        <taxon>Chaetomiaceae</taxon>
        <taxon>Chaetomium</taxon>
    </lineage>
</organism>
<dbReference type="GeneID" id="87883003"/>
<dbReference type="GO" id="GO:0004499">
    <property type="term" value="F:N,N-dimethylaniline monooxygenase activity"/>
    <property type="evidence" value="ECO:0007669"/>
    <property type="project" value="InterPro"/>
</dbReference>
<dbReference type="PANTHER" id="PTHR43872:SF1">
    <property type="entry name" value="MONOOXYGENASE, PUTATIVE (AFU_ORTHOLOGUE AFUA_8G02570)-RELATED"/>
    <property type="match status" value="1"/>
</dbReference>
<dbReference type="Pfam" id="PF00743">
    <property type="entry name" value="FMO-like"/>
    <property type="match status" value="1"/>
</dbReference>
<evidence type="ECO:0000256" key="4">
    <source>
        <dbReference type="ARBA" id="ARBA00023002"/>
    </source>
</evidence>
<keyword evidence="4" id="KW-0560">Oxidoreductase</keyword>
<evidence type="ECO:0000256" key="2">
    <source>
        <dbReference type="ARBA" id="ARBA00022630"/>
    </source>
</evidence>
<dbReference type="SUPFAM" id="SSF51905">
    <property type="entry name" value="FAD/NAD(P)-binding domain"/>
    <property type="match status" value="1"/>
</dbReference>
<keyword evidence="2" id="KW-0285">Flavoprotein</keyword>
<protein>
    <recommendedName>
        <fullName evidence="8">Monooxygenase-like protein</fullName>
    </recommendedName>
</protein>
<reference evidence="6" key="1">
    <citation type="journal article" date="2023" name="Mol. Phylogenet. Evol.">
        <title>Genome-scale phylogeny and comparative genomics of the fungal order Sordariales.</title>
        <authorList>
            <person name="Hensen N."/>
            <person name="Bonometti L."/>
            <person name="Westerberg I."/>
            <person name="Brannstrom I.O."/>
            <person name="Guillou S."/>
            <person name="Cros-Aarteil S."/>
            <person name="Calhoun S."/>
            <person name="Haridas S."/>
            <person name="Kuo A."/>
            <person name="Mondo S."/>
            <person name="Pangilinan J."/>
            <person name="Riley R."/>
            <person name="LaButti K."/>
            <person name="Andreopoulos B."/>
            <person name="Lipzen A."/>
            <person name="Chen C."/>
            <person name="Yan M."/>
            <person name="Daum C."/>
            <person name="Ng V."/>
            <person name="Clum A."/>
            <person name="Steindorff A."/>
            <person name="Ohm R.A."/>
            <person name="Martin F."/>
            <person name="Silar P."/>
            <person name="Natvig D.O."/>
            <person name="Lalanne C."/>
            <person name="Gautier V."/>
            <person name="Ament-Velasquez S.L."/>
            <person name="Kruys A."/>
            <person name="Hutchinson M.I."/>
            <person name="Powell A.J."/>
            <person name="Barry K."/>
            <person name="Miller A.N."/>
            <person name="Grigoriev I.V."/>
            <person name="Debuchy R."/>
            <person name="Gladieux P."/>
            <person name="Hiltunen Thoren M."/>
            <person name="Johannesson H."/>
        </authorList>
    </citation>
    <scope>NUCLEOTIDE SEQUENCE</scope>
    <source>
        <strain evidence="6">CBS 333.67</strain>
    </source>
</reference>
<proteinExistence type="predicted"/>